<dbReference type="EMBL" id="VLKM01000008">
    <property type="protein sequence ID" value="TWH93528.1"/>
    <property type="molecule type" value="Genomic_DNA"/>
</dbReference>
<dbReference type="OrthoDB" id="9811959at2"/>
<dbReference type="PANTHER" id="PTHR38471:SF2">
    <property type="entry name" value="FOUR HELIX BUNDLE PROTEIN"/>
    <property type="match status" value="1"/>
</dbReference>
<dbReference type="Gene3D" id="1.20.1440.60">
    <property type="entry name" value="23S rRNA-intervening sequence"/>
    <property type="match status" value="1"/>
</dbReference>
<keyword evidence="2" id="KW-1185">Reference proteome</keyword>
<dbReference type="RefSeq" id="WP_133610576.1">
    <property type="nucleotide sequence ID" value="NZ_SNZC01000005.1"/>
</dbReference>
<dbReference type="AlphaFoldDB" id="A0A562KDM8"/>
<reference evidence="1 2" key="1">
    <citation type="journal article" date="2015" name="Stand. Genomic Sci.">
        <title>Genomic Encyclopedia of Bacterial and Archaeal Type Strains, Phase III: the genomes of soil and plant-associated and newly described type strains.</title>
        <authorList>
            <person name="Whitman W.B."/>
            <person name="Woyke T."/>
            <person name="Klenk H.P."/>
            <person name="Zhou Y."/>
            <person name="Lilburn T.G."/>
            <person name="Beck B.J."/>
            <person name="De Vos P."/>
            <person name="Vandamme P."/>
            <person name="Eisen J.A."/>
            <person name="Garrity G."/>
            <person name="Hugenholtz P."/>
            <person name="Kyrpides N.C."/>
        </authorList>
    </citation>
    <scope>NUCLEOTIDE SEQUENCE [LARGE SCALE GENOMIC DNA]</scope>
    <source>
        <strain evidence="1 2">CGMCC 1.6844</strain>
    </source>
</reference>
<name>A0A562KDM8_9FLAO</name>
<dbReference type="InterPro" id="IPR036583">
    <property type="entry name" value="23S_rRNA_IVS_sf"/>
</dbReference>
<dbReference type="Pfam" id="PF05635">
    <property type="entry name" value="23S_rRNA_IVP"/>
    <property type="match status" value="1"/>
</dbReference>
<evidence type="ECO:0000313" key="1">
    <source>
        <dbReference type="EMBL" id="TWH93528.1"/>
    </source>
</evidence>
<organism evidence="1 2">
    <name type="scientific">Flavobacterium cheniae</name>
    <dbReference type="NCBI Taxonomy" id="295428"/>
    <lineage>
        <taxon>Bacteria</taxon>
        <taxon>Pseudomonadati</taxon>
        <taxon>Bacteroidota</taxon>
        <taxon>Flavobacteriia</taxon>
        <taxon>Flavobacteriales</taxon>
        <taxon>Flavobacteriaceae</taxon>
        <taxon>Flavobacterium</taxon>
    </lineage>
</organism>
<dbReference type="Proteomes" id="UP000315312">
    <property type="component" value="Unassembled WGS sequence"/>
</dbReference>
<protein>
    <submittedName>
        <fullName evidence="1">Four helix bundle protein</fullName>
    </submittedName>
</protein>
<dbReference type="SUPFAM" id="SSF158446">
    <property type="entry name" value="IVS-encoded protein-like"/>
    <property type="match status" value="1"/>
</dbReference>
<evidence type="ECO:0000313" key="2">
    <source>
        <dbReference type="Proteomes" id="UP000315312"/>
    </source>
</evidence>
<sequence length="122" mass="14146">MHKFSFEKLDVWIESKELTKSIYNLTLSFPDSEKFGLVSQLRRASVSICSNIAEGTSRISDKDKAHFISMSYSSTMEVLNQLILSYELEYISETNYSNCRNRINSITNKLNSLRNYILKDKN</sequence>
<dbReference type="CDD" id="cd16377">
    <property type="entry name" value="23S_rRNA_IVP_like"/>
    <property type="match status" value="1"/>
</dbReference>
<gene>
    <name evidence="1" type="ORF">IP97_02044</name>
</gene>
<proteinExistence type="predicted"/>
<accession>A0A562KDM8</accession>
<comment type="caution">
    <text evidence="1">The sequence shown here is derived from an EMBL/GenBank/DDBJ whole genome shotgun (WGS) entry which is preliminary data.</text>
</comment>
<dbReference type="InterPro" id="IPR012657">
    <property type="entry name" value="23S_rRNA-intervening_sequence"/>
</dbReference>
<dbReference type="PANTHER" id="PTHR38471">
    <property type="entry name" value="FOUR HELIX BUNDLE PROTEIN"/>
    <property type="match status" value="1"/>
</dbReference>
<dbReference type="NCBIfam" id="TIGR02436">
    <property type="entry name" value="four helix bundle protein"/>
    <property type="match status" value="1"/>
</dbReference>